<evidence type="ECO:0000256" key="4">
    <source>
        <dbReference type="ARBA" id="ARBA00022670"/>
    </source>
</evidence>
<dbReference type="Pfam" id="PF14684">
    <property type="entry name" value="Tricorn_C1"/>
    <property type="match status" value="1"/>
</dbReference>
<dbReference type="GO" id="GO:0006508">
    <property type="term" value="P:proteolysis"/>
    <property type="evidence" value="ECO:0007669"/>
    <property type="project" value="UniProtKB-UniRule"/>
</dbReference>
<keyword evidence="4 7" id="KW-0645">Protease</keyword>
<dbReference type="OrthoDB" id="9815657at2"/>
<dbReference type="InterPro" id="IPR029045">
    <property type="entry name" value="ClpP/crotonase-like_dom_sf"/>
</dbReference>
<dbReference type="InterPro" id="IPR029414">
    <property type="entry name" value="Tricorn_PDZ"/>
</dbReference>
<evidence type="ECO:0000256" key="10">
    <source>
        <dbReference type="SAM" id="MobiDB-lite"/>
    </source>
</evidence>
<dbReference type="Gene3D" id="3.30.750.44">
    <property type="match status" value="1"/>
</dbReference>
<dbReference type="InterPro" id="IPR036034">
    <property type="entry name" value="PDZ_sf"/>
</dbReference>
<dbReference type="EC" id="3.4.21.-" evidence="7"/>
<comment type="similarity">
    <text evidence="2 7">Belongs to the peptidase S41B family.</text>
</comment>
<sequence length="1091" mass="122240">MKKQLLSALAILIGLSTQGQEEGRLLRFPSVGENQIVFTYAGDLFTVPLNGGVARKLTSHNGFESFSRFSPDGKTIAFTGQYDGNTEVFTIPSTGGVPKRLTYTATLGRDDVSDRMGPNNVVMTWTPDGKSVVYRSRKQTFNDFKGQLFNVSVNGGLSEELPLPEGGFCSYSADGKQLAFNKVFREFRTWKYYKGGMADDIWIYDFASKKTENITDNVAQDLFPMWIGEEIFFLSDRDRIMNIFCYNLSTKQTTKVTNFTEYDVKFPSFSKANIVFENGGFIYKFDVKSKIAAKVNILMADDAVNGRPEQVDASKRIFSVDVSPNGERVLFSARGDVFSVPATEGITRNLTATSNAHERRGSWSPDGRWIAYLSDASCEYEIWLQPTDGHSAPYQLTTGGDTYKFGFEWSPNSKKILWNDQKGQLQLIDIESRLVTLVRKTEFGRLGDYSWSPDSRWIALADGEANDMNRIFVYNVESKEITAITDSWYTSYSPTFSSDGKYLLFISDRDFNPTYSDTEWNHIYQKMSRVYLVLLSKDTKSPFAPENSEVKPDSAPTAEASKTQTKNKKTGDKESSSDAQNAAELVKIDFSGIASRILQLPIEPSNYYGISSVDGKVYYNTYEDDKGVLKFFDLKKKKETTLGEYRYQISANNKKMLVIKGNTYAVIDLPSLPISIDKTVDLSGMKMVVDYHQEWTQIFDESWRQMRDFFYVKNMHGVDWKHMHDKYAVLLPYVNQRADLTYVIGEMIGELSIGHAYTNSGDMVKPTRINTGLLGAKLSRDASGFFRIDQILEGATWSESLRSPLMEPGVNVATGNFIVAVNGTPTNSVQDIYSLLVGLANKQVEVSVNSKPMLEGARKVIVVPIDNESDLYYYRWVQDNIRKVDKATNGQVGYIHIPDMGVAGLNEFIKYFYPQLNKKALIIDDRGNGGGNVSPMILERLSRVPYRYTVRRNSTQVNPVPDKTLVGPKIALIDKYSASDGDLFPYGFRQLGLGKLVGQRSWGGVVGISGSLPFVDGADLRVPQFTSISADKGQYIIEGHGVDPDVEIVNDPAQEYAGNDQQLNKAIELILKEIESRLDVPAVPSDPDKSK</sequence>
<comment type="subcellular location">
    <subcellularLocation>
        <location evidence="1 7">Cytoplasm</location>
    </subcellularLocation>
</comment>
<dbReference type="SUPFAM" id="SSF52096">
    <property type="entry name" value="ClpP/crotonase"/>
    <property type="match status" value="1"/>
</dbReference>
<keyword evidence="5 7" id="KW-0378">Hydrolase</keyword>
<keyword evidence="13" id="KW-1185">Reference proteome</keyword>
<accession>A0A1G6GMV0</accession>
<feature type="site" description="Transition state stabilizer; via amide nitrogen" evidence="9">
    <location>
        <position position="980"/>
    </location>
</feature>
<evidence type="ECO:0000256" key="1">
    <source>
        <dbReference type="ARBA" id="ARBA00004496"/>
    </source>
</evidence>
<evidence type="ECO:0000256" key="6">
    <source>
        <dbReference type="ARBA" id="ARBA00022825"/>
    </source>
</evidence>
<evidence type="ECO:0000256" key="2">
    <source>
        <dbReference type="ARBA" id="ARBA00008524"/>
    </source>
</evidence>
<keyword evidence="6 7" id="KW-0720">Serine protease</keyword>
<dbReference type="Gene3D" id="2.130.10.10">
    <property type="entry name" value="YVTN repeat-like/Quinoprotein amine dehydrogenase"/>
    <property type="match status" value="1"/>
</dbReference>
<dbReference type="Pfam" id="PF03572">
    <property type="entry name" value="Peptidase_S41"/>
    <property type="match status" value="1"/>
</dbReference>
<organism evidence="12 13">
    <name type="scientific">Williamwhitmania taraxaci</name>
    <dbReference type="NCBI Taxonomy" id="1640674"/>
    <lineage>
        <taxon>Bacteria</taxon>
        <taxon>Pseudomonadati</taxon>
        <taxon>Bacteroidota</taxon>
        <taxon>Bacteroidia</taxon>
        <taxon>Bacteroidales</taxon>
        <taxon>Williamwhitmaniaceae</taxon>
        <taxon>Williamwhitmania</taxon>
    </lineage>
</organism>
<reference evidence="12 13" key="1">
    <citation type="submission" date="2016-09" db="EMBL/GenBank/DDBJ databases">
        <authorList>
            <person name="Capua I."/>
            <person name="De Benedictis P."/>
            <person name="Joannis T."/>
            <person name="Lombin L.H."/>
            <person name="Cattoli G."/>
        </authorList>
    </citation>
    <scope>NUCLEOTIDE SEQUENCE [LARGE SCALE GENOMIC DNA]</scope>
    <source>
        <strain evidence="12 13">A7P-90m</strain>
    </source>
</reference>
<dbReference type="Gene3D" id="3.90.226.10">
    <property type="entry name" value="2-enoyl-CoA Hydratase, Chain A, domain 1"/>
    <property type="match status" value="1"/>
</dbReference>
<dbReference type="Proteomes" id="UP000199452">
    <property type="component" value="Unassembled WGS sequence"/>
</dbReference>
<dbReference type="RefSeq" id="WP_092434410.1">
    <property type="nucleotide sequence ID" value="NZ_FMYP01000002.1"/>
</dbReference>
<evidence type="ECO:0000256" key="7">
    <source>
        <dbReference type="PIRNR" id="PIRNR036421"/>
    </source>
</evidence>
<dbReference type="AlphaFoldDB" id="A0A1G6GMV0"/>
<evidence type="ECO:0000256" key="3">
    <source>
        <dbReference type="ARBA" id="ARBA00022490"/>
    </source>
</evidence>
<dbReference type="Gene3D" id="2.30.42.10">
    <property type="match status" value="1"/>
</dbReference>
<gene>
    <name evidence="12" type="ORF">SAMN05216323_100263</name>
</gene>
<evidence type="ECO:0000256" key="8">
    <source>
        <dbReference type="PIRSR" id="PIRSR036421-1"/>
    </source>
</evidence>
<dbReference type="EMBL" id="FMYP01000002">
    <property type="protein sequence ID" value="SDB83173.1"/>
    <property type="molecule type" value="Genomic_DNA"/>
</dbReference>
<protein>
    <recommendedName>
        <fullName evidence="7">Tricorn protease homolog</fullName>
        <ecNumber evidence="7">3.4.21.-</ecNumber>
    </recommendedName>
</protein>
<keyword evidence="3 7" id="KW-0963">Cytoplasm</keyword>
<feature type="active site" description="Charge relay system" evidence="8">
    <location>
        <position position="755"/>
    </location>
</feature>
<dbReference type="SUPFAM" id="SSF50156">
    <property type="entry name" value="PDZ domain-like"/>
    <property type="match status" value="1"/>
</dbReference>
<evidence type="ECO:0000313" key="13">
    <source>
        <dbReference type="Proteomes" id="UP000199452"/>
    </source>
</evidence>
<feature type="domain" description="Tail specific protease" evidence="11">
    <location>
        <begin position="866"/>
        <end position="1049"/>
    </location>
</feature>
<feature type="active site" description="Nucleophile" evidence="8">
    <location>
        <position position="979"/>
    </location>
</feature>
<dbReference type="PANTHER" id="PTHR43253">
    <property type="entry name" value="TRICORN PROTEASE HOMOLOG 2-RELATED"/>
    <property type="match status" value="1"/>
</dbReference>
<dbReference type="SUPFAM" id="SSF69304">
    <property type="entry name" value="Tricorn protease N-terminal domain"/>
    <property type="match status" value="1"/>
</dbReference>
<feature type="region of interest" description="Disordered" evidence="10">
    <location>
        <begin position="543"/>
        <end position="578"/>
    </location>
</feature>
<comment type="function">
    <text evidence="7">Degrades oligopeptides.</text>
</comment>
<dbReference type="SMART" id="SM00245">
    <property type="entry name" value="TSPc"/>
    <property type="match status" value="1"/>
</dbReference>
<dbReference type="GO" id="GO:0008236">
    <property type="term" value="F:serine-type peptidase activity"/>
    <property type="evidence" value="ECO:0007669"/>
    <property type="project" value="UniProtKB-UniRule"/>
</dbReference>
<dbReference type="Pfam" id="PF26549">
    <property type="entry name" value="Tricorn_N"/>
    <property type="match status" value="1"/>
</dbReference>
<feature type="active site" description="Charge relay system" evidence="8">
    <location>
        <position position="1038"/>
    </location>
</feature>
<dbReference type="CDD" id="cd07562">
    <property type="entry name" value="Peptidase_S41_TRI"/>
    <property type="match status" value="1"/>
</dbReference>
<dbReference type="InterPro" id="IPR015943">
    <property type="entry name" value="WD40/YVTN_repeat-like_dom_sf"/>
</dbReference>
<dbReference type="PIRSF" id="PIRSF036421">
    <property type="entry name" value="Tricorn_protease"/>
    <property type="match status" value="1"/>
</dbReference>
<evidence type="ECO:0000313" key="12">
    <source>
        <dbReference type="EMBL" id="SDB83173.1"/>
    </source>
</evidence>
<dbReference type="CDD" id="cd10828">
    <property type="entry name" value="cpPDZ_Tricorn-protease"/>
    <property type="match status" value="1"/>
</dbReference>
<proteinExistence type="inferred from homology"/>
<dbReference type="GO" id="GO:0005737">
    <property type="term" value="C:cytoplasm"/>
    <property type="evidence" value="ECO:0007669"/>
    <property type="project" value="UniProtKB-SubCell"/>
</dbReference>
<dbReference type="Pfam" id="PF14685">
    <property type="entry name" value="PDZ_Tricorn"/>
    <property type="match status" value="1"/>
</dbReference>
<evidence type="ECO:0000256" key="9">
    <source>
        <dbReference type="PIRSR" id="PIRSR036421-3"/>
    </source>
</evidence>
<name>A0A1G6GMV0_9BACT</name>
<dbReference type="STRING" id="1640674.SAMN05216323_100263"/>
<dbReference type="Pfam" id="PF26550">
    <property type="entry name" value="Tricorn_2nd"/>
    <property type="match status" value="1"/>
</dbReference>
<dbReference type="InterPro" id="IPR012393">
    <property type="entry name" value="Tricorn_protease"/>
</dbReference>
<dbReference type="PANTHER" id="PTHR43253:SF1">
    <property type="entry name" value="TRICORN PROTEASE HOMOLOG 2-RELATED"/>
    <property type="match status" value="1"/>
</dbReference>
<dbReference type="Gene3D" id="2.120.10.60">
    <property type="entry name" value="Tricorn protease N-terminal domain"/>
    <property type="match status" value="1"/>
</dbReference>
<dbReference type="SUPFAM" id="SSF82171">
    <property type="entry name" value="DPP6 N-terminal domain-like"/>
    <property type="match status" value="1"/>
</dbReference>
<evidence type="ECO:0000259" key="11">
    <source>
        <dbReference type="SMART" id="SM00245"/>
    </source>
</evidence>
<dbReference type="InterPro" id="IPR028204">
    <property type="entry name" value="Tricorn_C1"/>
</dbReference>
<evidence type="ECO:0000256" key="5">
    <source>
        <dbReference type="ARBA" id="ARBA00022801"/>
    </source>
</evidence>
<dbReference type="InterPro" id="IPR005151">
    <property type="entry name" value="Tail-specific_protease"/>
</dbReference>